<comment type="caution">
    <text evidence="3">The sequence shown here is derived from an EMBL/GenBank/DDBJ whole genome shotgun (WGS) entry which is preliminary data.</text>
</comment>
<gene>
    <name evidence="3" type="ORF">ENV67_05670</name>
</gene>
<dbReference type="Gene3D" id="3.30.9.10">
    <property type="entry name" value="D-Amino Acid Oxidase, subunit A, domain 2"/>
    <property type="match status" value="1"/>
</dbReference>
<dbReference type="Pfam" id="PF01266">
    <property type="entry name" value="DAO"/>
    <property type="match status" value="1"/>
</dbReference>
<feature type="domain" description="FAD dependent oxidoreductase" evidence="2">
    <location>
        <begin position="3"/>
        <end position="373"/>
    </location>
</feature>
<proteinExistence type="predicted"/>
<dbReference type="PANTHER" id="PTHR13847:SF287">
    <property type="entry name" value="FAD-DEPENDENT OXIDOREDUCTASE DOMAIN-CONTAINING PROTEIN 1"/>
    <property type="match status" value="1"/>
</dbReference>
<reference evidence="3" key="1">
    <citation type="journal article" date="2020" name="mSystems">
        <title>Genome- and Community-Level Interaction Insights into Carbon Utilization and Element Cycling Functions of Hydrothermarchaeota in Hydrothermal Sediment.</title>
        <authorList>
            <person name="Zhou Z."/>
            <person name="Liu Y."/>
            <person name="Xu W."/>
            <person name="Pan J."/>
            <person name="Luo Z.H."/>
            <person name="Li M."/>
        </authorList>
    </citation>
    <scope>NUCLEOTIDE SEQUENCE [LARGE SCALE GENOMIC DNA]</scope>
    <source>
        <strain evidence="3">SpSt-780</strain>
    </source>
</reference>
<dbReference type="GO" id="GO:0005737">
    <property type="term" value="C:cytoplasm"/>
    <property type="evidence" value="ECO:0007669"/>
    <property type="project" value="TreeGrafter"/>
</dbReference>
<evidence type="ECO:0000256" key="1">
    <source>
        <dbReference type="ARBA" id="ARBA00023002"/>
    </source>
</evidence>
<protein>
    <submittedName>
        <fullName evidence="3">FAD-binding oxidoreductase</fullName>
    </submittedName>
</protein>
<evidence type="ECO:0000259" key="2">
    <source>
        <dbReference type="Pfam" id="PF01266"/>
    </source>
</evidence>
<dbReference type="PANTHER" id="PTHR13847">
    <property type="entry name" value="SARCOSINE DEHYDROGENASE-RELATED"/>
    <property type="match status" value="1"/>
</dbReference>
<evidence type="ECO:0000313" key="3">
    <source>
        <dbReference type="EMBL" id="HGW92013.1"/>
    </source>
</evidence>
<dbReference type="GO" id="GO:0016491">
    <property type="term" value="F:oxidoreductase activity"/>
    <property type="evidence" value="ECO:0007669"/>
    <property type="project" value="UniProtKB-KW"/>
</dbReference>
<dbReference type="Gene3D" id="3.50.50.60">
    <property type="entry name" value="FAD/NAD(P)-binding domain"/>
    <property type="match status" value="1"/>
</dbReference>
<dbReference type="SUPFAM" id="SSF51905">
    <property type="entry name" value="FAD/NAD(P)-binding domain"/>
    <property type="match status" value="1"/>
</dbReference>
<dbReference type="InterPro" id="IPR036188">
    <property type="entry name" value="FAD/NAD-bd_sf"/>
</dbReference>
<organism evidence="3">
    <name type="scientific">candidate division WOR-3 bacterium</name>
    <dbReference type="NCBI Taxonomy" id="2052148"/>
    <lineage>
        <taxon>Bacteria</taxon>
        <taxon>Bacteria division WOR-3</taxon>
    </lineage>
</organism>
<name>A0A7C4U7G8_UNCW3</name>
<dbReference type="EMBL" id="DTHG01000072">
    <property type="protein sequence ID" value="HGW92013.1"/>
    <property type="molecule type" value="Genomic_DNA"/>
</dbReference>
<sequence length="406" mass="45717">MERIVIIGSGIIGNSILYHLYELGFKGKTILIEKDEAPAQETTSLSAGAFRNIWSTEVNMKLTSFSIKKFSEAQKELGCSIGFEQRGYLFNYYKENFNKIKEFKPTLDKAGVHSELLAPEDIKKIVPGFHPEIDHLDKDVIEYFNLEPIEGALFGKDCGFLNPTALAVGYLENAKKKNPDKIEILLKTEVKKILINNGKVEGVLTDKGEKIFCDICILSAGPWSAKILEDSGVPEDLNIPVVPLKRMLFIVNPPPLEGILEIPFTIIDKGVYLKPEAMNLLIGKAKEDQKPGFDTTPEREYYEDFVNLIMQARIEGAEFCRIQRMWGGLYEHNTKDKNGIVSFHSEFENLFIATGFSGHGIMEAPAVGLSVAEKILFNEFKTIPEIKALDYKRFKENKLIVETIVI</sequence>
<dbReference type="AlphaFoldDB" id="A0A7C4U7G8"/>
<keyword evidence="1" id="KW-0560">Oxidoreductase</keyword>
<dbReference type="InterPro" id="IPR006076">
    <property type="entry name" value="FAD-dep_OxRdtase"/>
</dbReference>
<accession>A0A7C4U7G8</accession>